<keyword evidence="5" id="KW-0256">Endoplasmic reticulum</keyword>
<evidence type="ECO:0000256" key="6">
    <source>
        <dbReference type="ARBA" id="ARBA00022989"/>
    </source>
</evidence>
<accession>A0A6G0X054</accession>
<reference evidence="9 10" key="1">
    <citation type="submission" date="2019-07" db="EMBL/GenBank/DDBJ databases">
        <title>Genomics analysis of Aphanomyces spp. identifies a new class of oomycete effector associated with host adaptation.</title>
        <authorList>
            <person name="Gaulin E."/>
        </authorList>
    </citation>
    <scope>NUCLEOTIDE SEQUENCE [LARGE SCALE GENOMIC DNA]</scope>
    <source>
        <strain evidence="9 10">ATCC 201684</strain>
    </source>
</reference>
<dbReference type="InterPro" id="IPR009580">
    <property type="entry name" value="GPI_biosynthesis_protein_Pig-F"/>
</dbReference>
<name>A0A6G0X054_9STRA</name>
<gene>
    <name evidence="9" type="ORF">Ae201684_010023</name>
</gene>
<dbReference type="GO" id="GO:0006506">
    <property type="term" value="P:GPI anchor biosynthetic process"/>
    <property type="evidence" value="ECO:0007669"/>
    <property type="project" value="UniProtKB-UniPathway"/>
</dbReference>
<evidence type="ECO:0000256" key="2">
    <source>
        <dbReference type="ARBA" id="ARBA00004687"/>
    </source>
</evidence>
<evidence type="ECO:0000313" key="10">
    <source>
        <dbReference type="Proteomes" id="UP000481153"/>
    </source>
</evidence>
<feature type="transmembrane region" description="Helical" evidence="8">
    <location>
        <begin position="191"/>
        <end position="212"/>
    </location>
</feature>
<evidence type="ECO:0008006" key="11">
    <source>
        <dbReference type="Google" id="ProtNLM"/>
    </source>
</evidence>
<feature type="transmembrane region" description="Helical" evidence="8">
    <location>
        <begin position="108"/>
        <end position="130"/>
    </location>
</feature>
<keyword evidence="6 8" id="KW-1133">Transmembrane helix</keyword>
<dbReference type="AlphaFoldDB" id="A0A6G0X054"/>
<comment type="subcellular location">
    <subcellularLocation>
        <location evidence="1">Endoplasmic reticulum membrane</location>
        <topology evidence="1">Multi-pass membrane protein</topology>
    </subcellularLocation>
</comment>
<protein>
    <recommendedName>
        <fullName evidence="11">Glycosylphosphatidylinositol anchor biosynthesis protein 11</fullName>
    </recommendedName>
</protein>
<evidence type="ECO:0000256" key="5">
    <source>
        <dbReference type="ARBA" id="ARBA00022824"/>
    </source>
</evidence>
<organism evidence="9 10">
    <name type="scientific">Aphanomyces euteiches</name>
    <dbReference type="NCBI Taxonomy" id="100861"/>
    <lineage>
        <taxon>Eukaryota</taxon>
        <taxon>Sar</taxon>
        <taxon>Stramenopiles</taxon>
        <taxon>Oomycota</taxon>
        <taxon>Saprolegniomycetes</taxon>
        <taxon>Saprolegniales</taxon>
        <taxon>Verrucalvaceae</taxon>
        <taxon>Aphanomyces</taxon>
    </lineage>
</organism>
<keyword evidence="10" id="KW-1185">Reference proteome</keyword>
<evidence type="ECO:0000256" key="4">
    <source>
        <dbReference type="ARBA" id="ARBA00022692"/>
    </source>
</evidence>
<proteinExistence type="predicted"/>
<dbReference type="VEuPathDB" id="FungiDB:AeMF1_007968"/>
<keyword evidence="7 8" id="KW-0472">Membrane</keyword>
<keyword evidence="4 8" id="KW-0812">Transmembrane</keyword>
<dbReference type="Pfam" id="PF06699">
    <property type="entry name" value="PIG-F"/>
    <property type="match status" value="1"/>
</dbReference>
<feature type="transmembrane region" description="Helical" evidence="8">
    <location>
        <begin position="151"/>
        <end position="171"/>
    </location>
</feature>
<keyword evidence="3" id="KW-0337">GPI-anchor biosynthesis</keyword>
<dbReference type="UniPathway" id="UPA00196"/>
<evidence type="ECO:0000256" key="7">
    <source>
        <dbReference type="ARBA" id="ARBA00023136"/>
    </source>
</evidence>
<feature type="transmembrane region" description="Helical" evidence="8">
    <location>
        <begin position="12"/>
        <end position="32"/>
    </location>
</feature>
<comment type="caution">
    <text evidence="9">The sequence shown here is derived from an EMBL/GenBank/DDBJ whole genome shotgun (WGS) entry which is preliminary data.</text>
</comment>
<sequence length="217" mass="23430">MTAAVESKLGLLGLGLAQIAIAYGSVMFYPRYFGPLETNHPTGLAQSVLMVAALTFPLLAVTAPGKTFMSGFQTIALGLVASIVGTLAIHVVIIFFGAPLFQLRWETLLLAALVSILSIPALIMHLPMSFSQAIDLILNARQDMYRSLRDVQAAWTCIGTLVGAYLGTIFIPLDWDRPWQKWPLPCIYGAVYGHIGGILLSIVITLSGVRLVTSKKD</sequence>
<feature type="transmembrane region" description="Helical" evidence="8">
    <location>
        <begin position="75"/>
        <end position="96"/>
    </location>
</feature>
<evidence type="ECO:0000313" key="9">
    <source>
        <dbReference type="EMBL" id="KAF0733208.1"/>
    </source>
</evidence>
<feature type="transmembrane region" description="Helical" evidence="8">
    <location>
        <begin position="44"/>
        <end position="63"/>
    </location>
</feature>
<evidence type="ECO:0000256" key="8">
    <source>
        <dbReference type="SAM" id="Phobius"/>
    </source>
</evidence>
<comment type="pathway">
    <text evidence="2">Glycolipid biosynthesis; glycosylphosphatidylinositol-anchor biosynthesis.</text>
</comment>
<dbReference type="Proteomes" id="UP000481153">
    <property type="component" value="Unassembled WGS sequence"/>
</dbReference>
<evidence type="ECO:0000256" key="3">
    <source>
        <dbReference type="ARBA" id="ARBA00022502"/>
    </source>
</evidence>
<evidence type="ECO:0000256" key="1">
    <source>
        <dbReference type="ARBA" id="ARBA00004477"/>
    </source>
</evidence>
<dbReference type="EMBL" id="VJMJ01000126">
    <property type="protein sequence ID" value="KAF0733208.1"/>
    <property type="molecule type" value="Genomic_DNA"/>
</dbReference>
<dbReference type="GO" id="GO:0005789">
    <property type="term" value="C:endoplasmic reticulum membrane"/>
    <property type="evidence" value="ECO:0007669"/>
    <property type="project" value="UniProtKB-SubCell"/>
</dbReference>